<dbReference type="InterPro" id="IPR001810">
    <property type="entry name" value="F-box_dom"/>
</dbReference>
<dbReference type="AlphaFoldDB" id="A0A0D2NM37"/>
<dbReference type="OrthoDB" id="3365698at2759"/>
<evidence type="ECO:0000256" key="1">
    <source>
        <dbReference type="SAM" id="Coils"/>
    </source>
</evidence>
<evidence type="ECO:0000259" key="2">
    <source>
        <dbReference type="PROSITE" id="PS50181"/>
    </source>
</evidence>
<organism evidence="3 4">
    <name type="scientific">Hypholoma sublateritium (strain FD-334 SS-4)</name>
    <dbReference type="NCBI Taxonomy" id="945553"/>
    <lineage>
        <taxon>Eukaryota</taxon>
        <taxon>Fungi</taxon>
        <taxon>Dikarya</taxon>
        <taxon>Basidiomycota</taxon>
        <taxon>Agaricomycotina</taxon>
        <taxon>Agaricomycetes</taxon>
        <taxon>Agaricomycetidae</taxon>
        <taxon>Agaricales</taxon>
        <taxon>Agaricineae</taxon>
        <taxon>Strophariaceae</taxon>
        <taxon>Hypholoma</taxon>
    </lineage>
</organism>
<dbReference type="OMA" id="VWHNVSK"/>
<reference evidence="4" key="1">
    <citation type="submission" date="2014-04" db="EMBL/GenBank/DDBJ databases">
        <title>Evolutionary Origins and Diversification of the Mycorrhizal Mutualists.</title>
        <authorList>
            <consortium name="DOE Joint Genome Institute"/>
            <consortium name="Mycorrhizal Genomics Consortium"/>
            <person name="Kohler A."/>
            <person name="Kuo A."/>
            <person name="Nagy L.G."/>
            <person name="Floudas D."/>
            <person name="Copeland A."/>
            <person name="Barry K.W."/>
            <person name="Cichocki N."/>
            <person name="Veneault-Fourrey C."/>
            <person name="LaButti K."/>
            <person name="Lindquist E.A."/>
            <person name="Lipzen A."/>
            <person name="Lundell T."/>
            <person name="Morin E."/>
            <person name="Murat C."/>
            <person name="Riley R."/>
            <person name="Ohm R."/>
            <person name="Sun H."/>
            <person name="Tunlid A."/>
            <person name="Henrissat B."/>
            <person name="Grigoriev I.V."/>
            <person name="Hibbett D.S."/>
            <person name="Martin F."/>
        </authorList>
    </citation>
    <scope>NUCLEOTIDE SEQUENCE [LARGE SCALE GENOMIC DNA]</scope>
    <source>
        <strain evidence="4">FD-334 SS-4</strain>
    </source>
</reference>
<dbReference type="Proteomes" id="UP000054270">
    <property type="component" value="Unassembled WGS sequence"/>
</dbReference>
<protein>
    <recommendedName>
        <fullName evidence="2">F-box domain-containing protein</fullName>
    </recommendedName>
</protein>
<sequence>MIDLSASSPGVLKKLEPSSINEYVTTQKCPTCGTQDFSCKDARAISETSLSQLRFGYTVPVEERSSVSANIRGFCSDVKTLNHELAKLHSRIRCIEAQRADLELAISYQRALLSPIRTLPQEILVEILTFCSHGRVDVCSPRSEIWQFDKVCKRWRDVIRSTPTIWSSIDIYLGSLTPYRGAVPLSTVRHLIGRCMEYSRDTSLSIRFVEIGSPGHFHHVFGLLSQSSHRWKDMSFALSMLSEAPSLEHGLPRLRTLGLSGAYNGEKPFDSFQHAQQLTELRLFSILKPFHTLIIPWYQLRYFQAVFCDFRTGEFMELLAHLPSLVSLCSKWSKGLLKNHRKPIPPIKFRHLTTIEIEASPAEICTVLQPLFVPELTDLYLVSHQFAKATGNFERYMIADSVISLIQRSHAYRITKLSLSAMDAPTVSRILAETPAVTNLILIHISDLESILRELSTSESLAPRMKTFSLTCKGNQAMFSVGPLSGIIRFRGAQRAVLNPQSAYSADPGRLSALNVTVRESGGFQNFAELLQSLSRDNGVSIAIHFL</sequence>
<name>A0A0D2NM37_HYPSF</name>
<dbReference type="InterPro" id="IPR036047">
    <property type="entry name" value="F-box-like_dom_sf"/>
</dbReference>
<proteinExistence type="predicted"/>
<evidence type="ECO:0000313" key="4">
    <source>
        <dbReference type="Proteomes" id="UP000054270"/>
    </source>
</evidence>
<dbReference type="Pfam" id="PF12937">
    <property type="entry name" value="F-box-like"/>
    <property type="match status" value="1"/>
</dbReference>
<feature type="domain" description="F-box" evidence="2">
    <location>
        <begin position="113"/>
        <end position="169"/>
    </location>
</feature>
<dbReference type="SUPFAM" id="SSF52047">
    <property type="entry name" value="RNI-like"/>
    <property type="match status" value="1"/>
</dbReference>
<keyword evidence="1" id="KW-0175">Coiled coil</keyword>
<gene>
    <name evidence="3" type="ORF">HYPSUDRAFT_170151</name>
</gene>
<accession>A0A0D2NM37</accession>
<dbReference type="SUPFAM" id="SSF81383">
    <property type="entry name" value="F-box domain"/>
    <property type="match status" value="1"/>
</dbReference>
<dbReference type="Gene3D" id="1.20.1280.50">
    <property type="match status" value="1"/>
</dbReference>
<feature type="coiled-coil region" evidence="1">
    <location>
        <begin position="78"/>
        <end position="105"/>
    </location>
</feature>
<dbReference type="PROSITE" id="PS50181">
    <property type="entry name" value="FBOX"/>
    <property type="match status" value="1"/>
</dbReference>
<keyword evidence="4" id="KW-1185">Reference proteome</keyword>
<evidence type="ECO:0000313" key="3">
    <source>
        <dbReference type="EMBL" id="KJA17716.1"/>
    </source>
</evidence>
<dbReference type="EMBL" id="KN817599">
    <property type="protein sequence ID" value="KJA17716.1"/>
    <property type="molecule type" value="Genomic_DNA"/>
</dbReference>